<name>A0A7W0C8Z3_9BACT</name>
<evidence type="ECO:0000313" key="10">
    <source>
        <dbReference type="Proteomes" id="UP000525298"/>
    </source>
</evidence>
<dbReference type="EMBL" id="JACDUS010000003">
    <property type="protein sequence ID" value="MBA2881259.1"/>
    <property type="molecule type" value="Genomic_DNA"/>
</dbReference>
<dbReference type="Pfam" id="PF13193">
    <property type="entry name" value="AMP-binding_C"/>
    <property type="match status" value="1"/>
</dbReference>
<comment type="caution">
    <text evidence="9">The sequence shown here is derived from an EMBL/GenBank/DDBJ whole genome shotgun (WGS) entry which is preliminary data.</text>
</comment>
<comment type="subcellular location">
    <subcellularLocation>
        <location evidence="1">Membrane</location>
        <topology evidence="1">Peripheral membrane protein</topology>
    </subcellularLocation>
</comment>
<dbReference type="PANTHER" id="PTHR43767">
    <property type="entry name" value="LONG-CHAIN-FATTY-ACID--COA LIGASE"/>
    <property type="match status" value="1"/>
</dbReference>
<dbReference type="PANTHER" id="PTHR43767:SF8">
    <property type="entry name" value="LONG-CHAIN-FATTY-ACID--COA LIGASE"/>
    <property type="match status" value="1"/>
</dbReference>
<dbReference type="InterPro" id="IPR042099">
    <property type="entry name" value="ANL_N_sf"/>
</dbReference>
<gene>
    <name evidence="9" type="ORF">HNR65_001585</name>
</gene>
<evidence type="ECO:0000256" key="3">
    <source>
        <dbReference type="ARBA" id="ARBA00022598"/>
    </source>
</evidence>
<dbReference type="CDD" id="cd04433">
    <property type="entry name" value="AFD_class_I"/>
    <property type="match status" value="1"/>
</dbReference>
<evidence type="ECO:0000259" key="8">
    <source>
        <dbReference type="Pfam" id="PF13193"/>
    </source>
</evidence>
<dbReference type="InterPro" id="IPR025110">
    <property type="entry name" value="AMP-bd_C"/>
</dbReference>
<evidence type="ECO:0000256" key="4">
    <source>
        <dbReference type="ARBA" id="ARBA00026121"/>
    </source>
</evidence>
<feature type="domain" description="AMP-dependent synthetase/ligase" evidence="7">
    <location>
        <begin position="137"/>
        <end position="289"/>
    </location>
</feature>
<dbReference type="Gene3D" id="3.30.300.30">
    <property type="match status" value="1"/>
</dbReference>
<dbReference type="InterPro" id="IPR050237">
    <property type="entry name" value="ATP-dep_AMP-bd_enzyme"/>
</dbReference>
<keyword evidence="10" id="KW-1185">Reference proteome</keyword>
<keyword evidence="3 9" id="KW-0436">Ligase</keyword>
<dbReference type="Gene3D" id="3.40.50.12780">
    <property type="entry name" value="N-terminal domain of ligase-like"/>
    <property type="match status" value="1"/>
</dbReference>
<comment type="pathway">
    <text evidence="2">Lipid metabolism; fatty acid beta-oxidation.</text>
</comment>
<evidence type="ECO:0000313" key="9">
    <source>
        <dbReference type="EMBL" id="MBA2881259.1"/>
    </source>
</evidence>
<dbReference type="InterPro" id="IPR045851">
    <property type="entry name" value="AMP-bd_C_sf"/>
</dbReference>
<dbReference type="InterPro" id="IPR000873">
    <property type="entry name" value="AMP-dep_synth/lig_dom"/>
</dbReference>
<reference evidence="9 10" key="1">
    <citation type="submission" date="2020-07" db="EMBL/GenBank/DDBJ databases">
        <title>Genomic Encyclopedia of Type Strains, Phase IV (KMG-IV): sequencing the most valuable type-strain genomes for metagenomic binning, comparative biology and taxonomic classification.</title>
        <authorList>
            <person name="Goeker M."/>
        </authorList>
    </citation>
    <scope>NUCLEOTIDE SEQUENCE [LARGE SCALE GENOMIC DNA]</scope>
    <source>
        <strain evidence="9 10">DSM 17721</strain>
    </source>
</reference>
<dbReference type="GO" id="GO:0004467">
    <property type="term" value="F:long-chain fatty acid-CoA ligase activity"/>
    <property type="evidence" value="ECO:0007669"/>
    <property type="project" value="UniProtKB-EC"/>
</dbReference>
<proteinExistence type="predicted"/>
<protein>
    <recommendedName>
        <fullName evidence="5">Long-chain-fatty-acid--CoA ligase</fullName>
        <ecNumber evidence="4">6.2.1.3</ecNumber>
    </recommendedName>
    <alternativeName>
        <fullName evidence="6">Long-chain acyl-CoA synthetase</fullName>
    </alternativeName>
</protein>
<accession>A0A7W0C8Z3</accession>
<evidence type="ECO:0000259" key="7">
    <source>
        <dbReference type="Pfam" id="PF00501"/>
    </source>
</evidence>
<evidence type="ECO:0000256" key="1">
    <source>
        <dbReference type="ARBA" id="ARBA00004170"/>
    </source>
</evidence>
<dbReference type="AlphaFoldDB" id="A0A7W0C8Z3"/>
<evidence type="ECO:0000256" key="2">
    <source>
        <dbReference type="ARBA" id="ARBA00005005"/>
    </source>
</evidence>
<evidence type="ECO:0000256" key="5">
    <source>
        <dbReference type="ARBA" id="ARBA00039545"/>
    </source>
</evidence>
<dbReference type="Pfam" id="PF00501">
    <property type="entry name" value="AMP-binding"/>
    <property type="match status" value="1"/>
</dbReference>
<dbReference type="Proteomes" id="UP000525298">
    <property type="component" value="Unassembled WGS sequence"/>
</dbReference>
<dbReference type="RefSeq" id="WP_181550907.1">
    <property type="nucleotide sequence ID" value="NZ_JACDUS010000003.1"/>
</dbReference>
<dbReference type="EC" id="6.2.1.3" evidence="4"/>
<dbReference type="SUPFAM" id="SSF56801">
    <property type="entry name" value="Acetyl-CoA synthetase-like"/>
    <property type="match status" value="1"/>
</dbReference>
<dbReference type="GO" id="GO:0016020">
    <property type="term" value="C:membrane"/>
    <property type="evidence" value="ECO:0007669"/>
    <property type="project" value="UniProtKB-SubCell"/>
</dbReference>
<evidence type="ECO:0000256" key="6">
    <source>
        <dbReference type="ARBA" id="ARBA00042773"/>
    </source>
</evidence>
<organism evidence="9 10">
    <name type="scientific">Desulfosalsimonas propionicica</name>
    <dbReference type="NCBI Taxonomy" id="332175"/>
    <lineage>
        <taxon>Bacteria</taxon>
        <taxon>Pseudomonadati</taxon>
        <taxon>Thermodesulfobacteriota</taxon>
        <taxon>Desulfobacteria</taxon>
        <taxon>Desulfobacterales</taxon>
        <taxon>Desulfosalsimonadaceae</taxon>
        <taxon>Desulfosalsimonas</taxon>
    </lineage>
</organism>
<feature type="domain" description="AMP-binding enzyme C-terminal" evidence="8">
    <location>
        <begin position="371"/>
        <end position="439"/>
    </location>
</feature>
<sequence length="452" mass="48980">MMPPFTILKNVAAGPARPDDDFVPGRYTYKDVYAMAAGFQQHVFAKDRPVSLCLCTTDRGKMAAALLAALTRPAILILPYSCEKTVLARIRQEQGFSKAVTDAPADLPGGVAAVDPVPPSGGHRAFDASLMRDFGEVFVKLFTGGSTAAPRTWSKTIGNLFFEAIYHAQKMQVTQQDRFVATVPPCHIYGLLFSVLTPLVAGAGVIEGIPTYPHEIQTAIEKHRATYLVSIPLHYRMAAGMDLPASSLARVLCSAARLEPEDSRAFYEKTGLGITEIYGSTETGGIATRVCTTIQPHFTPFDCIQWKQTNGSLAICSDFISPEIALDADGFFVTSDRIRVVGPNAFSLEGRADRIVKVGGKRVDLDEIRMVLLEMPEVSDAAVLSVADSGRRGNEIRALAAAQASAGQIRRHLADRLPGYALPRKIRLTDQIPVSPAGKYDSTQIRKLLDAE</sequence>